<accession>A0A1G6X3M6</accession>
<name>A0A1G6X3M6_9PSEU</name>
<evidence type="ECO:0000313" key="1">
    <source>
        <dbReference type="EMBL" id="SDD72523.1"/>
    </source>
</evidence>
<sequence length="122" mass="12945">MPHDTIAQADALSCFPELNDLPANGNRWGFHSLSEPGAVFGVAASRAHPDYTDAVFVFEHRHVLGIRVAPGRGGGIVWMRHGDGIAEIARELVEVPAPGEPGAPGSILPVDALIGDYTILDR</sequence>
<dbReference type="AlphaFoldDB" id="A0A1G6X3M6"/>
<dbReference type="EMBL" id="FMZZ01000016">
    <property type="protein sequence ID" value="SDD72523.1"/>
    <property type="molecule type" value="Genomic_DNA"/>
</dbReference>
<organism evidence="1 2">
    <name type="scientific">Actinokineospora iranica</name>
    <dbReference type="NCBI Taxonomy" id="1271860"/>
    <lineage>
        <taxon>Bacteria</taxon>
        <taxon>Bacillati</taxon>
        <taxon>Actinomycetota</taxon>
        <taxon>Actinomycetes</taxon>
        <taxon>Pseudonocardiales</taxon>
        <taxon>Pseudonocardiaceae</taxon>
        <taxon>Actinokineospora</taxon>
    </lineage>
</organism>
<dbReference type="RefSeq" id="WP_139191000.1">
    <property type="nucleotide sequence ID" value="NZ_FMZZ01000016.1"/>
</dbReference>
<protein>
    <submittedName>
        <fullName evidence="1">Uncharacterized protein</fullName>
    </submittedName>
</protein>
<dbReference type="OrthoDB" id="3690981at2"/>
<proteinExistence type="predicted"/>
<dbReference type="Proteomes" id="UP000199501">
    <property type="component" value="Unassembled WGS sequence"/>
</dbReference>
<reference evidence="2" key="1">
    <citation type="submission" date="2016-10" db="EMBL/GenBank/DDBJ databases">
        <authorList>
            <person name="Varghese N."/>
            <person name="Submissions S."/>
        </authorList>
    </citation>
    <scope>NUCLEOTIDE SEQUENCE [LARGE SCALE GENOMIC DNA]</scope>
    <source>
        <strain evidence="2">IBRC-M 10403</strain>
    </source>
</reference>
<evidence type="ECO:0000313" key="2">
    <source>
        <dbReference type="Proteomes" id="UP000199501"/>
    </source>
</evidence>
<gene>
    <name evidence="1" type="ORF">SAMN05216174_11683</name>
</gene>
<keyword evidence="2" id="KW-1185">Reference proteome</keyword>